<dbReference type="PANTHER" id="PTHR47816:SF4">
    <property type="entry name" value="RIBOSOMAL RNA SMALL SUBUNIT METHYLTRANSFERASE C"/>
    <property type="match status" value="1"/>
</dbReference>
<dbReference type="Pfam" id="PF05175">
    <property type="entry name" value="MTS"/>
    <property type="match status" value="1"/>
</dbReference>
<dbReference type="GO" id="GO:0008757">
    <property type="term" value="F:S-adenosylmethionine-dependent methyltransferase activity"/>
    <property type="evidence" value="ECO:0007669"/>
    <property type="project" value="InterPro"/>
</dbReference>
<sequence length="231" mass="24963">MSHSVMDDTVANNPAAGESVRSGENVRVGEHYFTAEPGASARPHEVVFNIEGREYDLVAAGGVFSATRLDPGTTVLLKKGPLPGAEITGNFLDLGCGYGPITMVLAGRAPSAQVWAVDVNARARELTEENARRLKVADRVHVADPDGVPADVEFAQIWSNPPIRIGKEELHQLLLRWLPRLAPDGTAWLVVAKHKGADSLQQWLGEQGWQADRHASGSGFRVLKVTRPRPA</sequence>
<dbReference type="Proteomes" id="UP000630887">
    <property type="component" value="Unassembled WGS sequence"/>
</dbReference>
<dbReference type="Gene3D" id="3.40.50.150">
    <property type="entry name" value="Vaccinia Virus protein VP39"/>
    <property type="match status" value="1"/>
</dbReference>
<dbReference type="InterPro" id="IPR029063">
    <property type="entry name" value="SAM-dependent_MTases_sf"/>
</dbReference>
<dbReference type="PANTHER" id="PTHR47816">
    <property type="entry name" value="RIBOSOMAL RNA SMALL SUBUNIT METHYLTRANSFERASE C"/>
    <property type="match status" value="1"/>
</dbReference>
<dbReference type="CDD" id="cd02440">
    <property type="entry name" value="AdoMet_MTases"/>
    <property type="match status" value="1"/>
</dbReference>
<keyword evidence="2" id="KW-0808">Transferase</keyword>
<evidence type="ECO:0000313" key="5">
    <source>
        <dbReference type="EMBL" id="GIG05800.1"/>
    </source>
</evidence>
<evidence type="ECO:0000259" key="4">
    <source>
        <dbReference type="Pfam" id="PF05175"/>
    </source>
</evidence>
<evidence type="ECO:0000313" key="6">
    <source>
        <dbReference type="Proteomes" id="UP000630887"/>
    </source>
</evidence>
<dbReference type="InterPro" id="IPR046977">
    <property type="entry name" value="RsmC/RlmG"/>
</dbReference>
<comment type="caution">
    <text evidence="5">The sequence shown here is derived from an EMBL/GenBank/DDBJ whole genome shotgun (WGS) entry which is preliminary data.</text>
</comment>
<dbReference type="AlphaFoldDB" id="A0A8J3L128"/>
<keyword evidence="6" id="KW-1185">Reference proteome</keyword>
<accession>A0A8J3L128</accession>
<dbReference type="SUPFAM" id="SSF53335">
    <property type="entry name" value="S-adenosyl-L-methionine-dependent methyltransferases"/>
    <property type="match status" value="1"/>
</dbReference>
<feature type="region of interest" description="Disordered" evidence="3">
    <location>
        <begin position="1"/>
        <end position="22"/>
    </location>
</feature>
<evidence type="ECO:0000256" key="3">
    <source>
        <dbReference type="SAM" id="MobiDB-lite"/>
    </source>
</evidence>
<feature type="domain" description="Methyltransferase small" evidence="4">
    <location>
        <begin position="55"/>
        <end position="223"/>
    </location>
</feature>
<protein>
    <submittedName>
        <fullName evidence="5">16S RNA G1207 methylase RsmC</fullName>
    </submittedName>
</protein>
<dbReference type="EMBL" id="BONI01000017">
    <property type="protein sequence ID" value="GIG05800.1"/>
    <property type="molecule type" value="Genomic_DNA"/>
</dbReference>
<dbReference type="InterPro" id="IPR007848">
    <property type="entry name" value="Small_mtfrase_dom"/>
</dbReference>
<name>A0A8J3L128_9ACTN</name>
<evidence type="ECO:0000256" key="1">
    <source>
        <dbReference type="ARBA" id="ARBA00022603"/>
    </source>
</evidence>
<proteinExistence type="predicted"/>
<reference evidence="5 6" key="1">
    <citation type="submission" date="2021-01" db="EMBL/GenBank/DDBJ databases">
        <title>Whole genome shotgun sequence of Catellatospora coxensis NBRC 107359.</title>
        <authorList>
            <person name="Komaki H."/>
            <person name="Tamura T."/>
        </authorList>
    </citation>
    <scope>NUCLEOTIDE SEQUENCE [LARGE SCALE GENOMIC DNA]</scope>
    <source>
        <strain evidence="5 6">NBRC 107359</strain>
    </source>
</reference>
<dbReference type="GO" id="GO:0032259">
    <property type="term" value="P:methylation"/>
    <property type="evidence" value="ECO:0007669"/>
    <property type="project" value="UniProtKB-KW"/>
</dbReference>
<evidence type="ECO:0000256" key="2">
    <source>
        <dbReference type="ARBA" id="ARBA00022679"/>
    </source>
</evidence>
<organism evidence="5 6">
    <name type="scientific">Catellatospora coxensis</name>
    <dbReference type="NCBI Taxonomy" id="310354"/>
    <lineage>
        <taxon>Bacteria</taxon>
        <taxon>Bacillati</taxon>
        <taxon>Actinomycetota</taxon>
        <taxon>Actinomycetes</taxon>
        <taxon>Micromonosporales</taxon>
        <taxon>Micromonosporaceae</taxon>
        <taxon>Catellatospora</taxon>
    </lineage>
</organism>
<gene>
    <name evidence="5" type="ORF">Cco03nite_25000</name>
</gene>
<keyword evidence="1 5" id="KW-0489">Methyltransferase</keyword>